<reference evidence="2" key="1">
    <citation type="journal article" date="2014" name="Proc. Natl. Acad. Sci. U.S.A.">
        <title>Extensive sampling of basidiomycete genomes demonstrates inadequacy of the white-rot/brown-rot paradigm for wood decay fungi.</title>
        <authorList>
            <person name="Riley R."/>
            <person name="Salamov A.A."/>
            <person name="Brown D.W."/>
            <person name="Nagy L.G."/>
            <person name="Floudas D."/>
            <person name="Held B.W."/>
            <person name="Levasseur A."/>
            <person name="Lombard V."/>
            <person name="Morin E."/>
            <person name="Otillar R."/>
            <person name="Lindquist E.A."/>
            <person name="Sun H."/>
            <person name="LaButti K.M."/>
            <person name="Schmutz J."/>
            <person name="Jabbour D."/>
            <person name="Luo H."/>
            <person name="Baker S.E."/>
            <person name="Pisabarro A.G."/>
            <person name="Walton J.D."/>
            <person name="Blanchette R.A."/>
            <person name="Henrissat B."/>
            <person name="Martin F."/>
            <person name="Cullen D."/>
            <person name="Hibbett D.S."/>
            <person name="Grigoriev I.V."/>
        </authorList>
    </citation>
    <scope>NUCLEOTIDE SEQUENCE [LARGE SCALE GENOMIC DNA]</scope>
    <source>
        <strain evidence="2">FD-172 SS1</strain>
    </source>
</reference>
<dbReference type="OrthoDB" id="5424209at2759"/>
<evidence type="ECO:0000313" key="1">
    <source>
        <dbReference type="EMBL" id="KDQ10867.1"/>
    </source>
</evidence>
<dbReference type="STRING" id="930990.A0A067MG83"/>
<dbReference type="Proteomes" id="UP000027195">
    <property type="component" value="Unassembled WGS sequence"/>
</dbReference>
<keyword evidence="2" id="KW-1185">Reference proteome</keyword>
<evidence type="ECO:0000313" key="2">
    <source>
        <dbReference type="Proteomes" id="UP000027195"/>
    </source>
</evidence>
<accession>A0A067MG83</accession>
<dbReference type="AlphaFoldDB" id="A0A067MG83"/>
<protein>
    <submittedName>
        <fullName evidence="1">Uncharacterized protein</fullName>
    </submittedName>
</protein>
<proteinExistence type="predicted"/>
<sequence>MQSPESSPTLPSPPFEAEAKFCYTGVPCAPALVARSSTTPWVMPTTYGALKELHPVGDHAPRFRELWKDILFPRVRALLGSMEVKLKSIDTVRIGKVFTLATKPYYAPVVLWIGVKRASPATTALSLSTSVRSFYRFDTSFQNVGSKNLLSSLMHERPDILSKRCIAMKRNVTMALAVSHILEPTDGETVCNGKSPAANEERQKIQAEADEINKAAKELFDLHRSVWARWATPEGLAKGPNHRSLLGYSKLWS</sequence>
<dbReference type="InParanoid" id="A0A067MG83"/>
<name>A0A067MG83_BOTB1</name>
<dbReference type="EMBL" id="KL198063">
    <property type="protein sequence ID" value="KDQ10867.1"/>
    <property type="molecule type" value="Genomic_DNA"/>
</dbReference>
<organism evidence="1 2">
    <name type="scientific">Botryobasidium botryosum (strain FD-172 SS1)</name>
    <dbReference type="NCBI Taxonomy" id="930990"/>
    <lineage>
        <taxon>Eukaryota</taxon>
        <taxon>Fungi</taxon>
        <taxon>Dikarya</taxon>
        <taxon>Basidiomycota</taxon>
        <taxon>Agaricomycotina</taxon>
        <taxon>Agaricomycetes</taxon>
        <taxon>Cantharellales</taxon>
        <taxon>Botryobasidiaceae</taxon>
        <taxon>Botryobasidium</taxon>
    </lineage>
</organism>
<gene>
    <name evidence="1" type="ORF">BOTBODRAFT_46760</name>
</gene>
<dbReference type="HOGENOM" id="CLU_1098344_0_0_1"/>